<dbReference type="InterPro" id="IPR041677">
    <property type="entry name" value="DNA2/NAM7_AAA_11"/>
</dbReference>
<keyword evidence="6" id="KW-1185">Reference proteome</keyword>
<name>A0AAU9NH13_9ASTR</name>
<dbReference type="Gene3D" id="3.40.50.300">
    <property type="entry name" value="P-loop containing nucleotide triphosphate hydrolases"/>
    <property type="match status" value="2"/>
</dbReference>
<feature type="compositionally biased region" description="Low complexity" evidence="1">
    <location>
        <begin position="1016"/>
        <end position="1025"/>
    </location>
</feature>
<dbReference type="Pfam" id="PF13087">
    <property type="entry name" value="AAA_12"/>
    <property type="match status" value="2"/>
</dbReference>
<dbReference type="Pfam" id="PF13086">
    <property type="entry name" value="AAA_11"/>
    <property type="match status" value="2"/>
</dbReference>
<gene>
    <name evidence="5" type="ORF">LVIROSA_LOCUS23399</name>
</gene>
<accession>A0AAU9NH13</accession>
<evidence type="ECO:0000256" key="1">
    <source>
        <dbReference type="SAM" id="MobiDB-lite"/>
    </source>
</evidence>
<sequence length="1181" mass="133485">MATDTDKKKPENKGEKLIHEVFSWSLDDVLNRNFYKGKVAEIPKTFPSVRDYTKSFVYPLYEETHADLLSKMLGVNRAPTAEIIKVKKSKDFRLPKALLYTIVLKRRQGFYAPEVGDLIALTDVNPKSVDDLKRPNKPYLIALVQNMKANKSHYQLFVLSSKPIIPEVVEMDIRKDVTSYTRMNVNHFVVYLTNLTTNIRISQALHAELEGVRMKIIKKLLRADSSVEESGLEYCSIDTTEDLTLLKIKKILKSFQLDSSQEAAVLSCIAARKHRDQNTIKLIWGPPGTGKTKTIGSLLFMFLLMKCRTLTCAPTNIAVVGVTKRVMSLVRDFLRYGTYGLGDIVLFGNGERMKIDDFKDLSEIFLEFRVKILADCLAPRSGWKGSREWMIRFLEDPDQQYRMYLRENVQCDEKESDSSDTDEKAHSEEDEDEDEEYLIPDQKEKSEDSLLKNALTKNNWKTLIVSTLKGNKKLSTSETTHEDANEGPLKQKSDKKNFQENILTFEQFVTNGFTFLGNHLIYCLESLYTHMPTSIISLDEAKQMVGLVRSLQSLGDSLKQTIARNVDLKEALNGLDNSRTGGISNLHACRIASLQILKCLQNTLCFPDFKDEFETRRFCLANSCLIFCTASSSINLHTEGMSPLEFLVIDEAAQLKECESLIPLQLVCARHAILVGDERQLPAMVQSKIREEAEFGRSLFERLVSLGHKKHLLNVQYRMHPSISQFPNKKFYAKQILDDYFSVNVRSVDGFQGSEEDVIIISTVRCNGRGSVGFLSNHQRTNVALTRARYCLWILGNGSTLLNSGSIWRDLIVDAKDRGCFHNVSEDKNLAQAAMGALIELRQLDSLFNMDSFLFNDTKWQVKFNDTFLETIASFTNTKICKEVVTILLKLSSGWRKDGTNKVSLEGTSTLLEVYEVTQDLCLIWAVDIVVQNSLCIQVLTIWDVLPATKIEQLAKILVEKVYGNYTVNMMTRCKEKRVEGNLTLPVTWPTNSDTDQSWSLSNQLAALSLRNQPKSSSSSSRASSVWDGDTRSRGRGTGTPIVNCQRQRPPEAAVLLLLLLHPSPPPSSTATILADRRRSFSPLRQKESEAVGRKKYLVVAPPSSSWWPDAVKPSNHHPTSVVVVFSGEKWRGRVRESKQVVARCCCIRFASKEMISVVSSLSFVRGTDDNHQVVAAHHRC</sequence>
<feature type="domain" description="DNA2/NAM7 helicase helicase" evidence="2">
    <location>
        <begin position="256"/>
        <end position="472"/>
    </location>
</feature>
<feature type="compositionally biased region" description="Basic and acidic residues" evidence="1">
    <location>
        <begin position="410"/>
        <end position="427"/>
    </location>
</feature>
<evidence type="ECO:0000259" key="2">
    <source>
        <dbReference type="Pfam" id="PF13086"/>
    </source>
</evidence>
<evidence type="ECO:0000313" key="6">
    <source>
        <dbReference type="Proteomes" id="UP001157418"/>
    </source>
</evidence>
<dbReference type="AlphaFoldDB" id="A0AAU9NH13"/>
<protein>
    <recommendedName>
        <fullName evidence="7">DNA2/NAM7 helicase-like C-terminal domain-containing protein</fullName>
    </recommendedName>
</protein>
<dbReference type="GO" id="GO:0004386">
    <property type="term" value="F:helicase activity"/>
    <property type="evidence" value="ECO:0007669"/>
    <property type="project" value="InterPro"/>
</dbReference>
<evidence type="ECO:0000259" key="4">
    <source>
        <dbReference type="Pfam" id="PF20073"/>
    </source>
</evidence>
<organism evidence="5 6">
    <name type="scientific">Lactuca virosa</name>
    <dbReference type="NCBI Taxonomy" id="75947"/>
    <lineage>
        <taxon>Eukaryota</taxon>
        <taxon>Viridiplantae</taxon>
        <taxon>Streptophyta</taxon>
        <taxon>Embryophyta</taxon>
        <taxon>Tracheophyta</taxon>
        <taxon>Spermatophyta</taxon>
        <taxon>Magnoliopsida</taxon>
        <taxon>eudicotyledons</taxon>
        <taxon>Gunneridae</taxon>
        <taxon>Pentapetalae</taxon>
        <taxon>asterids</taxon>
        <taxon>campanulids</taxon>
        <taxon>Asterales</taxon>
        <taxon>Asteraceae</taxon>
        <taxon>Cichorioideae</taxon>
        <taxon>Cichorieae</taxon>
        <taxon>Lactucinae</taxon>
        <taxon>Lactuca</taxon>
    </lineage>
</organism>
<feature type="compositionally biased region" description="Basic and acidic residues" evidence="1">
    <location>
        <begin position="479"/>
        <end position="493"/>
    </location>
</feature>
<proteinExistence type="predicted"/>
<dbReference type="EMBL" id="CAKMRJ010004445">
    <property type="protein sequence ID" value="CAH1437055.1"/>
    <property type="molecule type" value="Genomic_DNA"/>
</dbReference>
<evidence type="ECO:0000259" key="3">
    <source>
        <dbReference type="Pfam" id="PF13087"/>
    </source>
</evidence>
<feature type="compositionally biased region" description="Acidic residues" evidence="1">
    <location>
        <begin position="428"/>
        <end position="438"/>
    </location>
</feature>
<dbReference type="SUPFAM" id="SSF52540">
    <property type="entry name" value="P-loop containing nucleoside triphosphate hydrolases"/>
    <property type="match status" value="1"/>
</dbReference>
<feature type="domain" description="DUF6469" evidence="4">
    <location>
        <begin position="108"/>
        <end position="207"/>
    </location>
</feature>
<feature type="domain" description="DNA2/NAM7 helicase-like C-terminal" evidence="3">
    <location>
        <begin position="743"/>
        <end position="797"/>
    </location>
</feature>
<reference evidence="5 6" key="1">
    <citation type="submission" date="2022-01" db="EMBL/GenBank/DDBJ databases">
        <authorList>
            <person name="Xiong W."/>
            <person name="Schranz E."/>
        </authorList>
    </citation>
    <scope>NUCLEOTIDE SEQUENCE [LARGE SCALE GENOMIC DNA]</scope>
</reference>
<dbReference type="CDD" id="cd18808">
    <property type="entry name" value="SF1_C_Upf1"/>
    <property type="match status" value="1"/>
</dbReference>
<feature type="domain" description="DNA2/NAM7 helicase-like C-terminal" evidence="3">
    <location>
        <begin position="696"/>
        <end position="738"/>
    </location>
</feature>
<dbReference type="InterPro" id="IPR027417">
    <property type="entry name" value="P-loop_NTPase"/>
</dbReference>
<feature type="region of interest" description="Disordered" evidence="1">
    <location>
        <begin position="474"/>
        <end position="493"/>
    </location>
</feature>
<dbReference type="InterPro" id="IPR041679">
    <property type="entry name" value="DNA2/NAM7-like_C"/>
</dbReference>
<feature type="region of interest" description="Disordered" evidence="1">
    <location>
        <begin position="1010"/>
        <end position="1045"/>
    </location>
</feature>
<evidence type="ECO:0000313" key="5">
    <source>
        <dbReference type="EMBL" id="CAH1437055.1"/>
    </source>
</evidence>
<feature type="domain" description="DNA2/NAM7 helicase helicase" evidence="2">
    <location>
        <begin position="614"/>
        <end position="688"/>
    </location>
</feature>
<evidence type="ECO:0008006" key="7">
    <source>
        <dbReference type="Google" id="ProtNLM"/>
    </source>
</evidence>
<dbReference type="InterPro" id="IPR045055">
    <property type="entry name" value="DNA2/NAM7-like"/>
</dbReference>
<feature type="region of interest" description="Disordered" evidence="1">
    <location>
        <begin position="410"/>
        <end position="443"/>
    </location>
</feature>
<dbReference type="Pfam" id="PF20073">
    <property type="entry name" value="DUF6469"/>
    <property type="match status" value="1"/>
</dbReference>
<dbReference type="PANTHER" id="PTHR10887:SF522">
    <property type="entry name" value="P-LOOP CONTAINING NUCLEOSIDE TRIPHOSPHATE HYDROLASES SUPERFAMILY PROTEIN"/>
    <property type="match status" value="1"/>
</dbReference>
<dbReference type="PANTHER" id="PTHR10887">
    <property type="entry name" value="DNA2/NAM7 HELICASE FAMILY"/>
    <property type="match status" value="1"/>
</dbReference>
<dbReference type="InterPro" id="IPR047187">
    <property type="entry name" value="SF1_C_Upf1"/>
</dbReference>
<dbReference type="InterPro" id="IPR045529">
    <property type="entry name" value="DUF6469"/>
</dbReference>
<comment type="caution">
    <text evidence="5">The sequence shown here is derived from an EMBL/GenBank/DDBJ whole genome shotgun (WGS) entry which is preliminary data.</text>
</comment>
<dbReference type="Proteomes" id="UP001157418">
    <property type="component" value="Unassembled WGS sequence"/>
</dbReference>